<reference evidence="2 3" key="1">
    <citation type="submission" date="2019-03" db="EMBL/GenBank/DDBJ databases">
        <title>Three New Species of Nocardioides, Nocardioides euryhalodurans sp. nov., Nocardioides seonyuensis sp. nov. and Nocardioides eburneoflavus sp. nov. Iolated from Soil.</title>
        <authorList>
            <person name="Roh S.G."/>
            <person name="Lee C."/>
            <person name="Kim M.-K."/>
            <person name="Kim S.B."/>
        </authorList>
    </citation>
    <scope>NUCLEOTIDE SEQUENCE [LARGE SCALE GENOMIC DNA]</scope>
    <source>
        <strain evidence="2 3">MMS17-SY207-3</strain>
    </source>
</reference>
<name>A0A4P7IB48_9ACTN</name>
<evidence type="ECO:0000313" key="2">
    <source>
        <dbReference type="EMBL" id="QBX54229.1"/>
    </source>
</evidence>
<dbReference type="RefSeq" id="WP_135266202.1">
    <property type="nucleotide sequence ID" value="NZ_CP038436.1"/>
</dbReference>
<dbReference type="EMBL" id="CP038436">
    <property type="protein sequence ID" value="QBX54229.1"/>
    <property type="molecule type" value="Genomic_DNA"/>
</dbReference>
<evidence type="ECO:0000313" key="3">
    <source>
        <dbReference type="Proteomes" id="UP000294853"/>
    </source>
</evidence>
<evidence type="ECO:0008006" key="4">
    <source>
        <dbReference type="Google" id="ProtNLM"/>
    </source>
</evidence>
<protein>
    <recommendedName>
        <fullName evidence="4">DUF222 domain-containing protein</fullName>
    </recommendedName>
</protein>
<feature type="region of interest" description="Disordered" evidence="1">
    <location>
        <begin position="395"/>
        <end position="423"/>
    </location>
</feature>
<proteinExistence type="predicted"/>
<accession>A0A4P7IB48</accession>
<dbReference type="Proteomes" id="UP000294853">
    <property type="component" value="Chromosome"/>
</dbReference>
<gene>
    <name evidence="2" type="ORF">EXE58_01235</name>
</gene>
<sequence length="490" mass="53771">MTTTHLVAAPTDTVGATPVGSLVDNRELLEAAAAGVVARRLAEVAELEVAIEWVVRHGHPLPVEGGRRDPMVSPGGEGTPAVREYALPELAMARGEHTLRTRAMVADVLDLQHRLPLTWAKVRAGACDAWVGRRVAVLTRRLALEHIRVVDRAVAAAITGHAPSTVFEITAAKVMQADPETHAMERERERHRRYVTLSRADENGFRCVIARTTAGDAAWIDAMVDRVADILAAQHGHDHNRDELRSLAFGWLARPADLLKLLLDHTEPTQTSEHPVWAPAHLVQTVDRLASMSTRQLACLRGRGVVFVHLTDTSLLQQAGIARVEAQGPMLVQALSELLGHADVTMKPVLDHRIRRRVDAYEHPESLKDHVWTSTGGDVFPYAPRTATRASVDFDHARPFTPTDTGGPPGQTGPHNSGPLRRRHHRWKTHGGYRVRQAGPGRHLWQTPHGLCYLVDPTGTHRLDHHAADLILNAPPGCDIYVGPSVVLSR</sequence>
<keyword evidence="3" id="KW-1185">Reference proteome</keyword>
<dbReference type="AlphaFoldDB" id="A0A4P7IB48"/>
<evidence type="ECO:0000256" key="1">
    <source>
        <dbReference type="SAM" id="MobiDB-lite"/>
    </source>
</evidence>
<dbReference type="OrthoDB" id="3261064at2"/>
<dbReference type="KEGG" id="nsn:EXE58_01235"/>
<organism evidence="2 3">
    <name type="scientific">Nocardioides seonyuensis</name>
    <dbReference type="NCBI Taxonomy" id="2518371"/>
    <lineage>
        <taxon>Bacteria</taxon>
        <taxon>Bacillati</taxon>
        <taxon>Actinomycetota</taxon>
        <taxon>Actinomycetes</taxon>
        <taxon>Propionibacteriales</taxon>
        <taxon>Nocardioidaceae</taxon>
        <taxon>Nocardioides</taxon>
    </lineage>
</organism>